<protein>
    <recommendedName>
        <fullName evidence="2">Cohesin subunit SCC3/SA HEAT-repeats domain-containing protein</fullName>
    </recommendedName>
</protein>
<dbReference type="InterPro" id="IPR039662">
    <property type="entry name" value="Cohesin_Scc3/SA"/>
</dbReference>
<dbReference type="GO" id="GO:0007062">
    <property type="term" value="P:sister chromatid cohesion"/>
    <property type="evidence" value="ECO:0007669"/>
    <property type="project" value="TreeGrafter"/>
</dbReference>
<dbReference type="InterPro" id="IPR016024">
    <property type="entry name" value="ARM-type_fold"/>
</dbReference>
<dbReference type="Pfam" id="PF24571">
    <property type="entry name" value="HEAT_SCC3-SA"/>
    <property type="match status" value="1"/>
</dbReference>
<sequence length="935" mass="107963">MSSEREETNLSSSANRVLPSSSLTLSSSISSIITRSSIENSFFTVIDPNITSSTEIEVMVKIWVNKFKENPRTGTIKLFAVIINCFDVDVCEDTFINFNSVLIFARINKCFETLEKTGSLISPEKIKKSIEIQKSLELFTAIFHHHSNLFLDKDANKSYFKFLRDILTRISQSDFVGPRLLATSFGLKIVTGLVQSNNIELVQNDLEILYTEFLMKRWKDTSYVVREKVLLELMFWINIDFNNFINDFWMYIYWALGDQSISVQTIALKMANDILLNAHSNIPKVKIMIKKIVSVLANLLLSTNDGVVISALNLYSILPSIDDEDDEEVYHMNKVESIALELVFSEKTKVSRVAAKHFVNQMVNSQPNAFERLKVLIVILEGVPLQIRLIAASFFVDAIYDLCPLLTDFKCISQLLTLENLEDTEKHNFMTLFMYVVKWLITGVKPEQKIAFMGDQNDIIQLHINTIKKTEYTTYMVMHLLNQFKECNTPTHAFSLWILLQFVDFKLLQDRKIIPDILNQVSLFYHTWNIPTILEMISKCIHIMSSNLEGSDQSLCLKYIKDIAQANINILKAEIENPTKNTSNKLSQKNALIKMWSLAKYNIIPDDLEPLKYISYYVPNLKKNSPSNLIVSEFALSAFMEVFRRKIFKVPTDLQNNFSIEQSEIIVENTYVTFLNAMLITSSKYDPQILNICETAFLIVDDLLRIRFNKDRTNYVLDDDQNMRLNEFIFSLVNNCEYSDDLNTLRLVEVFIQLIQDGVIEMNHLITLLQLVKKELVEHALVPVFNFFCKKETGDQLSDVINLYLVYMYENIISQKSDFKNYTLKDLTVVATIITRILCQCTDQIGKRLVSTNIHRHGIQYAMSDSLSNPYIEYPFKKFFWILVSLCDTLIPYDAQRLANDFISKPATQELISSDNEYVLGYLYKLSELYDTQKS</sequence>
<dbReference type="Proteomes" id="UP001160148">
    <property type="component" value="Unassembled WGS sequence"/>
</dbReference>
<proteinExistence type="inferred from homology"/>
<evidence type="ECO:0000259" key="2">
    <source>
        <dbReference type="Pfam" id="PF24571"/>
    </source>
</evidence>
<accession>A0AAV0X030</accession>
<dbReference type="InterPro" id="IPR056396">
    <property type="entry name" value="HEAT_SCC3-SA"/>
</dbReference>
<keyword evidence="4" id="KW-1185">Reference proteome</keyword>
<gene>
    <name evidence="3" type="ORF">MEUPH1_LOCUS16707</name>
</gene>
<name>A0AAV0X030_9HEMI</name>
<evidence type="ECO:0000256" key="1">
    <source>
        <dbReference type="ARBA" id="ARBA00005486"/>
    </source>
</evidence>
<dbReference type="PANTHER" id="PTHR11199">
    <property type="entry name" value="STROMAL ANTIGEN"/>
    <property type="match status" value="1"/>
</dbReference>
<evidence type="ECO:0000313" key="4">
    <source>
        <dbReference type="Proteomes" id="UP001160148"/>
    </source>
</evidence>
<organism evidence="3 4">
    <name type="scientific">Macrosiphum euphorbiae</name>
    <name type="common">potato aphid</name>
    <dbReference type="NCBI Taxonomy" id="13131"/>
    <lineage>
        <taxon>Eukaryota</taxon>
        <taxon>Metazoa</taxon>
        <taxon>Ecdysozoa</taxon>
        <taxon>Arthropoda</taxon>
        <taxon>Hexapoda</taxon>
        <taxon>Insecta</taxon>
        <taxon>Pterygota</taxon>
        <taxon>Neoptera</taxon>
        <taxon>Paraneoptera</taxon>
        <taxon>Hemiptera</taxon>
        <taxon>Sternorrhyncha</taxon>
        <taxon>Aphidomorpha</taxon>
        <taxon>Aphidoidea</taxon>
        <taxon>Aphididae</taxon>
        <taxon>Macrosiphini</taxon>
        <taxon>Macrosiphum</taxon>
    </lineage>
</organism>
<evidence type="ECO:0000313" key="3">
    <source>
        <dbReference type="EMBL" id="CAI6361537.1"/>
    </source>
</evidence>
<dbReference type="GO" id="GO:0003682">
    <property type="term" value="F:chromatin binding"/>
    <property type="evidence" value="ECO:0007669"/>
    <property type="project" value="TreeGrafter"/>
</dbReference>
<dbReference type="GO" id="GO:0008278">
    <property type="term" value="C:cohesin complex"/>
    <property type="evidence" value="ECO:0007669"/>
    <property type="project" value="TreeGrafter"/>
</dbReference>
<dbReference type="AlphaFoldDB" id="A0AAV0X030"/>
<dbReference type="SUPFAM" id="SSF48371">
    <property type="entry name" value="ARM repeat"/>
    <property type="match status" value="1"/>
</dbReference>
<dbReference type="EMBL" id="CARXXK010000003">
    <property type="protein sequence ID" value="CAI6361537.1"/>
    <property type="molecule type" value="Genomic_DNA"/>
</dbReference>
<comment type="caution">
    <text evidence="3">The sequence shown here is derived from an EMBL/GenBank/DDBJ whole genome shotgun (WGS) entry which is preliminary data.</text>
</comment>
<comment type="similarity">
    <text evidence="1">Belongs to the SCC3 family.</text>
</comment>
<dbReference type="GO" id="GO:0000785">
    <property type="term" value="C:chromatin"/>
    <property type="evidence" value="ECO:0007669"/>
    <property type="project" value="TreeGrafter"/>
</dbReference>
<feature type="domain" description="Cohesin subunit SCC3/SA HEAT-repeats" evidence="2">
    <location>
        <begin position="395"/>
        <end position="600"/>
    </location>
</feature>
<reference evidence="3 4" key="1">
    <citation type="submission" date="2023-01" db="EMBL/GenBank/DDBJ databases">
        <authorList>
            <person name="Whitehead M."/>
        </authorList>
    </citation>
    <scope>NUCLEOTIDE SEQUENCE [LARGE SCALE GENOMIC DNA]</scope>
</reference>
<dbReference type="GO" id="GO:0005634">
    <property type="term" value="C:nucleus"/>
    <property type="evidence" value="ECO:0007669"/>
    <property type="project" value="TreeGrafter"/>
</dbReference>
<dbReference type="PANTHER" id="PTHR11199:SF0">
    <property type="entry name" value="LD34181P-RELATED"/>
    <property type="match status" value="1"/>
</dbReference>